<protein>
    <submittedName>
        <fullName evidence="1">Uncharacterized protein</fullName>
    </submittedName>
</protein>
<comment type="caution">
    <text evidence="1">The sequence shown here is derived from an EMBL/GenBank/DDBJ whole genome shotgun (WGS) entry which is preliminary data.</text>
</comment>
<accession>A0A5B7GEP0</accession>
<evidence type="ECO:0000313" key="1">
    <source>
        <dbReference type="EMBL" id="MPC55598.1"/>
    </source>
</evidence>
<organism evidence="1 2">
    <name type="scientific">Portunus trituberculatus</name>
    <name type="common">Swimming crab</name>
    <name type="synonym">Neptunus trituberculatus</name>
    <dbReference type="NCBI Taxonomy" id="210409"/>
    <lineage>
        <taxon>Eukaryota</taxon>
        <taxon>Metazoa</taxon>
        <taxon>Ecdysozoa</taxon>
        <taxon>Arthropoda</taxon>
        <taxon>Crustacea</taxon>
        <taxon>Multicrustacea</taxon>
        <taxon>Malacostraca</taxon>
        <taxon>Eumalacostraca</taxon>
        <taxon>Eucarida</taxon>
        <taxon>Decapoda</taxon>
        <taxon>Pleocyemata</taxon>
        <taxon>Brachyura</taxon>
        <taxon>Eubrachyura</taxon>
        <taxon>Portunoidea</taxon>
        <taxon>Portunidae</taxon>
        <taxon>Portuninae</taxon>
        <taxon>Portunus</taxon>
    </lineage>
</organism>
<reference evidence="1 2" key="1">
    <citation type="submission" date="2019-05" db="EMBL/GenBank/DDBJ databases">
        <title>Another draft genome of Portunus trituberculatus and its Hox gene families provides insights of decapod evolution.</title>
        <authorList>
            <person name="Jeong J.-H."/>
            <person name="Song I."/>
            <person name="Kim S."/>
            <person name="Choi T."/>
            <person name="Kim D."/>
            <person name="Ryu S."/>
            <person name="Kim W."/>
        </authorList>
    </citation>
    <scope>NUCLEOTIDE SEQUENCE [LARGE SCALE GENOMIC DNA]</scope>
    <source>
        <tissue evidence="1">Muscle</tissue>
    </source>
</reference>
<keyword evidence="2" id="KW-1185">Reference proteome</keyword>
<name>A0A5B7GEP0_PORTR</name>
<sequence length="61" mass="6584">MNFILLPASLYRHPPPAQPLYLPSCNLSPLSPAPPHSDWLIAPLFEVIPQITPPIKSSAGA</sequence>
<proteinExistence type="predicted"/>
<evidence type="ECO:0000313" key="2">
    <source>
        <dbReference type="Proteomes" id="UP000324222"/>
    </source>
</evidence>
<dbReference type="EMBL" id="VSRR010013305">
    <property type="protein sequence ID" value="MPC55598.1"/>
    <property type="molecule type" value="Genomic_DNA"/>
</dbReference>
<dbReference type="Proteomes" id="UP000324222">
    <property type="component" value="Unassembled WGS sequence"/>
</dbReference>
<dbReference type="AlphaFoldDB" id="A0A5B7GEP0"/>
<gene>
    <name evidence="1" type="ORF">E2C01_049540</name>
</gene>